<dbReference type="Pfam" id="PF01370">
    <property type="entry name" value="Epimerase"/>
    <property type="match status" value="1"/>
</dbReference>
<organism evidence="3 4">
    <name type="scientific">Paenibacillus whitsoniae</name>
    <dbReference type="NCBI Taxonomy" id="2496558"/>
    <lineage>
        <taxon>Bacteria</taxon>
        <taxon>Bacillati</taxon>
        <taxon>Bacillota</taxon>
        <taxon>Bacilli</taxon>
        <taxon>Bacillales</taxon>
        <taxon>Paenibacillaceae</taxon>
        <taxon>Paenibacillus</taxon>
    </lineage>
</organism>
<dbReference type="Gene3D" id="3.40.50.720">
    <property type="entry name" value="NAD(P)-binding Rossmann-like Domain"/>
    <property type="match status" value="1"/>
</dbReference>
<dbReference type="InterPro" id="IPR036291">
    <property type="entry name" value="NAD(P)-bd_dom_sf"/>
</dbReference>
<feature type="domain" description="NAD-dependent epimerase/dehydratase" evidence="2">
    <location>
        <begin position="3"/>
        <end position="102"/>
    </location>
</feature>
<reference evidence="3 4" key="1">
    <citation type="submission" date="2018-12" db="EMBL/GenBank/DDBJ databases">
        <title>Bacillus ochoae sp. nov., Paenibacillus whitsoniae sp. nov., Paenibacillus spiritus sp. nov. Isolated from the Mars Exploration Rover during spacecraft assembly.</title>
        <authorList>
            <person name="Seuylemezian A."/>
            <person name="Vaishampayan P."/>
        </authorList>
    </citation>
    <scope>NUCLEOTIDE SEQUENCE [LARGE SCALE GENOMIC DNA]</scope>
    <source>
        <strain evidence="3 4">MER 54</strain>
    </source>
</reference>
<proteinExistence type="predicted"/>
<comment type="subcellular location">
    <subcellularLocation>
        <location evidence="1">Membrane</location>
    </subcellularLocation>
</comment>
<dbReference type="GO" id="GO:0016020">
    <property type="term" value="C:membrane"/>
    <property type="evidence" value="ECO:0007669"/>
    <property type="project" value="UniProtKB-SubCell"/>
</dbReference>
<dbReference type="RefSeq" id="WP_126139505.1">
    <property type="nucleotide sequence ID" value="NZ_RXHU01000007.1"/>
</dbReference>
<name>A0A430JKL7_9BACL</name>
<dbReference type="EMBL" id="RXHU01000007">
    <property type="protein sequence ID" value="RTE11559.1"/>
    <property type="molecule type" value="Genomic_DNA"/>
</dbReference>
<evidence type="ECO:0000313" key="3">
    <source>
        <dbReference type="EMBL" id="RTE11559.1"/>
    </source>
</evidence>
<dbReference type="InterPro" id="IPR001509">
    <property type="entry name" value="Epimerase_deHydtase"/>
</dbReference>
<dbReference type="PANTHER" id="PTHR14097">
    <property type="entry name" value="OXIDOREDUCTASE HTATIP2"/>
    <property type="match status" value="1"/>
</dbReference>
<protein>
    <submittedName>
        <fullName evidence="3">NAD-dependent epimerase/dehydratase family protein</fullName>
    </submittedName>
</protein>
<dbReference type="SUPFAM" id="SSF51735">
    <property type="entry name" value="NAD(P)-binding Rossmann-fold domains"/>
    <property type="match status" value="1"/>
</dbReference>
<dbReference type="OrthoDB" id="9785372at2"/>
<evidence type="ECO:0000259" key="2">
    <source>
        <dbReference type="Pfam" id="PF01370"/>
    </source>
</evidence>
<dbReference type="AlphaFoldDB" id="A0A430JKL7"/>
<sequence>MNVLLLGATGMVGQSVLRECLLDPAITQVYTWGRSPISVTHAKLHNFVQKDLTNLGPLQDVLPEIDACFFCLGVSSAGMNEEQYRAVTYDLTMQFARELVRLQPNLTFLYVTGASTDSTEQGRVMWARVKGKTENDLLKLPFKAAYMFRPGGIIPKNGVRSKTGWVQAIYTVTRPLFPLLEKAFPNSITTSVQIGRAMINAARHGYPQPIVEVKDIRKLADA</sequence>
<gene>
    <name evidence="3" type="ORF">EJQ19_01835</name>
</gene>
<keyword evidence="4" id="KW-1185">Reference proteome</keyword>
<dbReference type="Proteomes" id="UP000276128">
    <property type="component" value="Unassembled WGS sequence"/>
</dbReference>
<accession>A0A430JKL7</accession>
<dbReference type="PANTHER" id="PTHR14097:SF8">
    <property type="entry name" value="NAD(P)-BINDING DOMAIN-CONTAINING PROTEIN"/>
    <property type="match status" value="1"/>
</dbReference>
<evidence type="ECO:0000313" key="4">
    <source>
        <dbReference type="Proteomes" id="UP000276128"/>
    </source>
</evidence>
<comment type="caution">
    <text evidence="3">The sequence shown here is derived from an EMBL/GenBank/DDBJ whole genome shotgun (WGS) entry which is preliminary data.</text>
</comment>
<evidence type="ECO:0000256" key="1">
    <source>
        <dbReference type="ARBA" id="ARBA00004370"/>
    </source>
</evidence>